<dbReference type="Proteomes" id="UP000242258">
    <property type="component" value="Unassembled WGS sequence"/>
</dbReference>
<gene>
    <name evidence="1" type="ORF">BI198_12665</name>
</gene>
<dbReference type="STRING" id="1628148.BI198_12665"/>
<name>A0A1E7Q850_9GAMM</name>
<dbReference type="EMBL" id="MKEK01000001">
    <property type="protein sequence ID" value="OEY70326.1"/>
    <property type="molecule type" value="Genomic_DNA"/>
</dbReference>
<comment type="caution">
    <text evidence="1">The sequence shown here is derived from an EMBL/GenBank/DDBJ whole genome shotgun (WGS) entry which is preliminary data.</text>
</comment>
<evidence type="ECO:0000313" key="2">
    <source>
        <dbReference type="Proteomes" id="UP000242258"/>
    </source>
</evidence>
<dbReference type="OrthoDB" id="6696432at2"/>
<protein>
    <submittedName>
        <fullName evidence="1">Uncharacterized protein</fullName>
    </submittedName>
</protein>
<proteinExistence type="predicted"/>
<evidence type="ECO:0000313" key="1">
    <source>
        <dbReference type="EMBL" id="OEY70326.1"/>
    </source>
</evidence>
<keyword evidence="2" id="KW-1185">Reference proteome</keyword>
<dbReference type="AlphaFoldDB" id="A0A1E7Q850"/>
<organism evidence="1 2">
    <name type="scientific">Rheinheimera salexigens</name>
    <dbReference type="NCBI Taxonomy" id="1628148"/>
    <lineage>
        <taxon>Bacteria</taxon>
        <taxon>Pseudomonadati</taxon>
        <taxon>Pseudomonadota</taxon>
        <taxon>Gammaproteobacteria</taxon>
        <taxon>Chromatiales</taxon>
        <taxon>Chromatiaceae</taxon>
        <taxon>Rheinheimera</taxon>
    </lineage>
</organism>
<dbReference type="RefSeq" id="WP_070049880.1">
    <property type="nucleotide sequence ID" value="NZ_CBCSDO010000008.1"/>
</dbReference>
<accession>A0A1E7Q850</accession>
<sequence>MAQPVTVYRWDDPGAPQLTNRKPSEIINVLKKCLVEGYGTKTPLGWTLEFEDAPNFKAAFRNSTAAGGSGGYVQCKSSNGTDNSNIAVSMTPAKSMTDIDTLVQRGFIKPFSLTSGWVCWVLIGTGTGFYLISGLATSLISQWATNLEFTAFVGDIDSLIPADPARFVVASAITQSGDLSNTSYASWNVAWNPGNTGVSTEVMRCYDADNANSYRSYTIQFPYHAQLSSVRPAATDLTLKRDIYHRAMIVLSGVSFGTSNTLDRLGKWIFQSDVSPYLRGFLPGYLVEFAPRYTSENWPVIENIDGRQHWLLRQGGNSIAGHWINMEQW</sequence>
<reference evidence="2" key="1">
    <citation type="submission" date="2016-09" db="EMBL/GenBank/DDBJ databases">
        <authorList>
            <person name="Wan X."/>
            <person name="Hou S."/>
        </authorList>
    </citation>
    <scope>NUCLEOTIDE SEQUENCE [LARGE SCALE GENOMIC DNA]</scope>
    <source>
        <strain evidence="2">KH87</strain>
    </source>
</reference>